<reference evidence="2" key="1">
    <citation type="submission" date="2021-01" db="EMBL/GenBank/DDBJ databases">
        <authorList>
            <person name="Corre E."/>
            <person name="Pelletier E."/>
            <person name="Niang G."/>
            <person name="Scheremetjew M."/>
            <person name="Finn R."/>
            <person name="Kale V."/>
            <person name="Holt S."/>
            <person name="Cochrane G."/>
            <person name="Meng A."/>
            <person name="Brown T."/>
            <person name="Cohen L."/>
        </authorList>
    </citation>
    <scope>NUCLEOTIDE SEQUENCE</scope>
    <source>
        <strain evidence="2">CCAP 1951/1</strain>
    </source>
</reference>
<evidence type="ECO:0000313" key="2">
    <source>
        <dbReference type="EMBL" id="CAD9115938.1"/>
    </source>
</evidence>
<evidence type="ECO:0000256" key="1">
    <source>
        <dbReference type="SAM" id="MobiDB-lite"/>
    </source>
</evidence>
<organism evidence="2">
    <name type="scientific">Neobodo designis</name>
    <name type="common">Flagellated protozoan</name>
    <name type="synonym">Bodo designis</name>
    <dbReference type="NCBI Taxonomy" id="312471"/>
    <lineage>
        <taxon>Eukaryota</taxon>
        <taxon>Discoba</taxon>
        <taxon>Euglenozoa</taxon>
        <taxon>Kinetoplastea</taxon>
        <taxon>Metakinetoplastina</taxon>
        <taxon>Neobodonida</taxon>
        <taxon>Neobodo</taxon>
    </lineage>
</organism>
<feature type="region of interest" description="Disordered" evidence="1">
    <location>
        <begin position="246"/>
        <end position="265"/>
    </location>
</feature>
<sequence>MFRRTVCRALCATRVCRDDGPKRSPEEEEMFAKFQGRGAAEKSSGALTFLQKTREQAAKDIELTKTLGVKGAIQESRKHRAESMQQAQSAREAAGKYMPLMKPGEKLRAVATGRYDPGTHFLMLDLDFERDSIIFGSTREEFYENVEKMKRVIIEYHRWERNDNFYLYGTRFLQFLSFMLIYDAWEQERFKYLLASSLDNFRAHHEEELAALDQRRDEALDRAVLELEVRPPNFAALVAERKRLESKSDEDAKKEFRPHPMDTKQAAREKFEEMVERKRALIRNALSPTSIPAVKNLRRVLMPQTSDWTVVVREEMLEYREAKAKAMTVPDRADAADVPRGTQQQLVQPIFEAVPPPAVPSAT</sequence>
<dbReference type="EMBL" id="HBGF01022272">
    <property type="protein sequence ID" value="CAD9115938.1"/>
    <property type="molecule type" value="Transcribed_RNA"/>
</dbReference>
<dbReference type="AlphaFoldDB" id="A0A7S1LWY8"/>
<name>A0A7S1LWY8_NEODS</name>
<protein>
    <submittedName>
        <fullName evidence="2">Uncharacterized protein</fullName>
    </submittedName>
</protein>
<accession>A0A7S1LWY8</accession>
<proteinExistence type="predicted"/>
<gene>
    <name evidence="2" type="ORF">NDES1114_LOCUS14698</name>
</gene>